<dbReference type="EMBL" id="JAPCKI010000001">
    <property type="protein sequence ID" value="MDD2175928.1"/>
    <property type="molecule type" value="Genomic_DNA"/>
</dbReference>
<feature type="compositionally biased region" description="Basic and acidic residues" evidence="1">
    <location>
        <begin position="1"/>
        <end position="17"/>
    </location>
</feature>
<evidence type="ECO:0000313" key="4">
    <source>
        <dbReference type="Proteomes" id="UP001148932"/>
    </source>
</evidence>
<gene>
    <name evidence="3" type="ORF">OIN59_00705</name>
</gene>
<keyword evidence="4" id="KW-1185">Reference proteome</keyword>
<proteinExistence type="predicted"/>
<protein>
    <submittedName>
        <fullName evidence="3">Uncharacterized protein</fullName>
    </submittedName>
</protein>
<name>A0ABT5RSR0_9BURK</name>
<evidence type="ECO:0000313" key="3">
    <source>
        <dbReference type="EMBL" id="MDD2175928.1"/>
    </source>
</evidence>
<accession>A0ABT5RSR0</accession>
<feature type="transmembrane region" description="Helical" evidence="2">
    <location>
        <begin position="28"/>
        <end position="48"/>
    </location>
</feature>
<evidence type="ECO:0000256" key="2">
    <source>
        <dbReference type="SAM" id="Phobius"/>
    </source>
</evidence>
<keyword evidence="2" id="KW-0472">Membrane</keyword>
<reference evidence="3" key="1">
    <citation type="submission" date="2022-10" db="EMBL/GenBank/DDBJ databases">
        <title>Description of microaerobic benzene degrading bacteria.</title>
        <authorList>
            <person name="Bedics A."/>
            <person name="Tancsics A."/>
            <person name="Banerjee S."/>
        </authorList>
    </citation>
    <scope>NUCLEOTIDE SEQUENCE</scope>
    <source>
        <strain evidence="3">D2M1</strain>
    </source>
</reference>
<keyword evidence="2" id="KW-0812">Transmembrane</keyword>
<evidence type="ECO:0000256" key="1">
    <source>
        <dbReference type="SAM" id="MobiDB-lite"/>
    </source>
</evidence>
<feature type="region of interest" description="Disordered" evidence="1">
    <location>
        <begin position="1"/>
        <end position="22"/>
    </location>
</feature>
<organism evidence="3 4">
    <name type="scientific">Acidovorax benzenivorans</name>
    <dbReference type="NCBI Taxonomy" id="2987520"/>
    <lineage>
        <taxon>Bacteria</taxon>
        <taxon>Pseudomonadati</taxon>
        <taxon>Pseudomonadota</taxon>
        <taxon>Betaproteobacteria</taxon>
        <taxon>Burkholderiales</taxon>
        <taxon>Comamonadaceae</taxon>
        <taxon>Acidovorax</taxon>
    </lineage>
</organism>
<dbReference type="RefSeq" id="WP_274106124.1">
    <property type="nucleotide sequence ID" value="NZ_JAPCKI010000001.1"/>
</dbReference>
<dbReference type="Proteomes" id="UP001148932">
    <property type="component" value="Unassembled WGS sequence"/>
</dbReference>
<keyword evidence="2" id="KW-1133">Transmembrane helix</keyword>
<sequence length="49" mass="5482">METPNERKERMWQEIQKKSGLGKPSNDFRALLGVIAVILGALVVAAIFR</sequence>
<comment type="caution">
    <text evidence="3">The sequence shown here is derived from an EMBL/GenBank/DDBJ whole genome shotgun (WGS) entry which is preliminary data.</text>
</comment>